<dbReference type="PANTHER" id="PTHR43479:SF7">
    <property type="entry name" value="TETR-FAMILY TRANSCRIPTIONAL REGULATOR"/>
    <property type="match status" value="1"/>
</dbReference>
<evidence type="ECO:0000256" key="2">
    <source>
        <dbReference type="PROSITE-ProRule" id="PRU00335"/>
    </source>
</evidence>
<dbReference type="InterPro" id="IPR050624">
    <property type="entry name" value="HTH-type_Tx_Regulator"/>
</dbReference>
<keyword evidence="5" id="KW-1185">Reference proteome</keyword>
<dbReference type="InterPro" id="IPR001647">
    <property type="entry name" value="HTH_TetR"/>
</dbReference>
<dbReference type="PROSITE" id="PS50977">
    <property type="entry name" value="HTH_TETR_2"/>
    <property type="match status" value="1"/>
</dbReference>
<accession>A0A1M5S2X5</accession>
<organism evidence="4 5">
    <name type="scientific">Clostridium collagenovorans DSM 3089</name>
    <dbReference type="NCBI Taxonomy" id="1121306"/>
    <lineage>
        <taxon>Bacteria</taxon>
        <taxon>Bacillati</taxon>
        <taxon>Bacillota</taxon>
        <taxon>Clostridia</taxon>
        <taxon>Eubacteriales</taxon>
        <taxon>Clostridiaceae</taxon>
        <taxon>Clostridium</taxon>
    </lineage>
</organism>
<proteinExistence type="predicted"/>
<dbReference type="Pfam" id="PF00440">
    <property type="entry name" value="TetR_N"/>
    <property type="match status" value="1"/>
</dbReference>
<dbReference type="Pfam" id="PF14278">
    <property type="entry name" value="TetR_C_8"/>
    <property type="match status" value="1"/>
</dbReference>
<dbReference type="SUPFAM" id="SSF46689">
    <property type="entry name" value="Homeodomain-like"/>
    <property type="match status" value="1"/>
</dbReference>
<dbReference type="RefSeq" id="WP_072828722.1">
    <property type="nucleotide sequence ID" value="NZ_FQXP01000003.1"/>
</dbReference>
<dbReference type="PANTHER" id="PTHR43479">
    <property type="entry name" value="ACREF/ENVCD OPERON REPRESSOR-RELATED"/>
    <property type="match status" value="1"/>
</dbReference>
<dbReference type="OrthoDB" id="9810250at2"/>
<dbReference type="Gene3D" id="1.10.357.10">
    <property type="entry name" value="Tetracycline Repressor, domain 2"/>
    <property type="match status" value="1"/>
</dbReference>
<reference evidence="4 5" key="1">
    <citation type="submission" date="2016-11" db="EMBL/GenBank/DDBJ databases">
        <authorList>
            <person name="Jaros S."/>
            <person name="Januszkiewicz K."/>
            <person name="Wedrychowicz H."/>
        </authorList>
    </citation>
    <scope>NUCLEOTIDE SEQUENCE [LARGE SCALE GENOMIC DNA]</scope>
    <source>
        <strain evidence="4 5">DSM 3089</strain>
    </source>
</reference>
<dbReference type="STRING" id="1121306.SAMN02745196_00021"/>
<gene>
    <name evidence="4" type="ORF">SAMN02745196_00021</name>
</gene>
<keyword evidence="1 2" id="KW-0238">DNA-binding</keyword>
<dbReference type="InterPro" id="IPR039532">
    <property type="entry name" value="TetR_C_Firmicutes"/>
</dbReference>
<evidence type="ECO:0000259" key="3">
    <source>
        <dbReference type="PROSITE" id="PS50977"/>
    </source>
</evidence>
<evidence type="ECO:0000256" key="1">
    <source>
        <dbReference type="ARBA" id="ARBA00023125"/>
    </source>
</evidence>
<evidence type="ECO:0000313" key="4">
    <source>
        <dbReference type="EMBL" id="SHH32834.1"/>
    </source>
</evidence>
<sequence length="198" mass="22804">MLKKSEKTKVLIRNAFIKLLNEKGLNDVSVKNITEELDINRGTFYLHYEDKYALLQEIEMDIINNIKSILENGAAYDLGRYILARDNDALLNTLTEIYKYIKESSDIIGVLIGPNGDVSFQWKLKTLIEKTLEKNLESQSLDNTIAFKYMTVIASSAQLGIIQKWIKSDFQETPEELAIFMSELINEVFHKVLINHKQ</sequence>
<name>A0A1M5S2X5_9CLOT</name>
<feature type="DNA-binding region" description="H-T-H motif" evidence="2">
    <location>
        <begin position="29"/>
        <end position="48"/>
    </location>
</feature>
<feature type="domain" description="HTH tetR-type" evidence="3">
    <location>
        <begin position="6"/>
        <end position="66"/>
    </location>
</feature>
<dbReference type="Proteomes" id="UP000184526">
    <property type="component" value="Unassembled WGS sequence"/>
</dbReference>
<dbReference type="AlphaFoldDB" id="A0A1M5S2X5"/>
<dbReference type="GO" id="GO:0003677">
    <property type="term" value="F:DNA binding"/>
    <property type="evidence" value="ECO:0007669"/>
    <property type="project" value="UniProtKB-UniRule"/>
</dbReference>
<dbReference type="InterPro" id="IPR009057">
    <property type="entry name" value="Homeodomain-like_sf"/>
</dbReference>
<evidence type="ECO:0000313" key="5">
    <source>
        <dbReference type="Proteomes" id="UP000184526"/>
    </source>
</evidence>
<protein>
    <submittedName>
        <fullName evidence="4">Transcriptional regulator, TetR family</fullName>
    </submittedName>
</protein>
<dbReference type="EMBL" id="FQXP01000003">
    <property type="protein sequence ID" value="SHH32834.1"/>
    <property type="molecule type" value="Genomic_DNA"/>
</dbReference>